<keyword evidence="3" id="KW-1185">Reference proteome</keyword>
<feature type="transmembrane region" description="Helical" evidence="1">
    <location>
        <begin position="6"/>
        <end position="28"/>
    </location>
</feature>
<dbReference type="eggNOG" id="ENOG502SD6V">
    <property type="taxonomic scope" value="Eukaryota"/>
</dbReference>
<feature type="transmembrane region" description="Helical" evidence="1">
    <location>
        <begin position="491"/>
        <end position="512"/>
    </location>
</feature>
<sequence>MAPLRWARYVGVSVALSVYCLYFFALYLRNDYFWVEFESSKIALQTIFNSALTLHGDTATTPFNLFTPQYAYDAQHTGYGRLLLHQDLTTLPAALAALRRLSVAREALGDGSVPTPVAYVHCFDAIIVSQLQTNVAFQALFEAIPRSSSWSATPLSWQGPNLYYGGSPLCGYSRLQSFAQDSFNHDDECNIPSPIRFTWTPLSGLFAVAFGNVSSASDVCSHADGNRDCLAYVKALLSAAALLPPMPDPPTTLAALDVRIMQTLAPSSNASNMRLETPLIISDEWAPYGLLSFYDWVHNARELARLPGPAPLQSTSLSVYYWYIAAASSVILSLLAVAVAVVWLLQPSNHEVPLLHLNRIVSFVYLNRGLLISRGLTACVCLGSSDVVSVASKKGLVQLTLRQKPLHTTWLLAGETLWLVYVGQELLHPLTHGSTYLSVTSCLSWVLVAALDILVPLTVEATLHRSCFAVDMTTNVQCESGHVRIGDAQRVLTIFAVHMAVILSSTVGRMVYRRWKSGRWLELENRSFVLPSSVLRHLPLSDGRTFLSPAKTAALCGVFCLPNNRVFDTKLWLTLSPDTYIRRATVHELPAVGRRTLPSLGASPVPTSWLQKKLRPVALLFGGLYLVATLSSNVAYLAIAQAYMANDFFWAEFYASGTYAFVANTFNRQLIHSSTEMLSLSATSLVDYSTLYNDSTTQIACPATTAQRVLHDPSVVTLHTAVSGLRSMEPCQLPWLFTQYCWLDLDQRWAMASTAARQARCASSMATNGAVYLEVPLRNINDWSRWEWCWGSSFAYAIRADLEASLRGRSFLSELQPASSSLSVAGEIVYWVAHGISRFDLQYQNYKTIGFREAFVIENALGLKHALPLSQVASHFHPAQQTSMRMYWSFASDLWAVSTNTTRIGGRSLLSSSANFAFTNVSSEQLLIDNGTLAASPTNELALLRSSLGPFNAVDMIFLLPPARAMRLYADFTTAIAALTTSNLSAQTAYLRLPITALATEASTHIPSISTSGDNNQWTQPFACFLLSSGLCRTDVVNCASDYATIAAFVATHNASLAPAMVSSASTADAMTALGVSVLQFAYVGVGRAPAMLQQPLFGSSDAAWTFYGWLLLCEWIDGRREVIRFDGDHGSLSVISHSVSAVLMTPDASHIPHTYSYNFLQALVYVSTVLVAIAAVVLVYALVARGRIDGRNLFEINRSVGIAWIGRSFLLVRSVTALCLLNTQTLLLARRGEGALLNAVSAPWYNQILAASEATWLVYVLNDAFSCITQQYTATYAPKSALLTWVCTVLHSVFSPLGEVASLSRQCALVDMDSGLECVSGRIPIGSFDRLQTSILIVLTCMALTFGYDRWTPAPALALPTLVLNSQSFYALFLDVSEGEYLIDCASAAMAGLLTLNYSGTWHILDVKAWRVVSIPAKSHGDDLEAKRYKYYVPLCQI</sequence>
<feature type="transmembrane region" description="Helical" evidence="1">
    <location>
        <begin position="1163"/>
        <end position="1184"/>
    </location>
</feature>
<dbReference type="RefSeq" id="XP_008618804.1">
    <property type="nucleotide sequence ID" value="XM_008620582.1"/>
</dbReference>
<dbReference type="EMBL" id="JH767202">
    <property type="protein sequence ID" value="EQC27874.1"/>
    <property type="molecule type" value="Genomic_DNA"/>
</dbReference>
<reference evidence="2 3" key="1">
    <citation type="submission" date="2012-04" db="EMBL/GenBank/DDBJ databases">
        <title>The Genome Sequence of Saprolegnia declina VS20.</title>
        <authorList>
            <consortium name="The Broad Institute Genome Sequencing Platform"/>
            <person name="Russ C."/>
            <person name="Nusbaum C."/>
            <person name="Tyler B."/>
            <person name="van West P."/>
            <person name="Dieguez-Uribeondo J."/>
            <person name="de Bruijn I."/>
            <person name="Tripathy S."/>
            <person name="Jiang R."/>
            <person name="Young S.K."/>
            <person name="Zeng Q."/>
            <person name="Gargeya S."/>
            <person name="Fitzgerald M."/>
            <person name="Haas B."/>
            <person name="Abouelleil A."/>
            <person name="Alvarado L."/>
            <person name="Arachchi H.M."/>
            <person name="Berlin A."/>
            <person name="Chapman S.B."/>
            <person name="Goldberg J."/>
            <person name="Griggs A."/>
            <person name="Gujja S."/>
            <person name="Hansen M."/>
            <person name="Howarth C."/>
            <person name="Imamovic A."/>
            <person name="Larimer J."/>
            <person name="McCowen C."/>
            <person name="Montmayeur A."/>
            <person name="Murphy C."/>
            <person name="Neiman D."/>
            <person name="Pearson M."/>
            <person name="Priest M."/>
            <person name="Roberts A."/>
            <person name="Saif S."/>
            <person name="Shea T."/>
            <person name="Sisk P."/>
            <person name="Sykes S."/>
            <person name="Wortman J."/>
            <person name="Nusbaum C."/>
            <person name="Birren B."/>
        </authorList>
    </citation>
    <scope>NUCLEOTIDE SEQUENCE [LARGE SCALE GENOMIC DNA]</scope>
    <source>
        <strain evidence="2 3">VS20</strain>
    </source>
</reference>
<keyword evidence="1" id="KW-0812">Transmembrane</keyword>
<keyword evidence="1" id="KW-1133">Transmembrane helix</keyword>
<feature type="transmembrane region" description="Helical" evidence="1">
    <location>
        <begin position="617"/>
        <end position="639"/>
    </location>
</feature>
<evidence type="ECO:0000313" key="3">
    <source>
        <dbReference type="Proteomes" id="UP000030762"/>
    </source>
</evidence>
<accession>T0PQU3</accession>
<dbReference type="VEuPathDB" id="FungiDB:SDRG_14453"/>
<dbReference type="InParanoid" id="T0PQU3"/>
<keyword evidence="1" id="KW-0472">Membrane</keyword>
<evidence type="ECO:0000313" key="2">
    <source>
        <dbReference type="EMBL" id="EQC27874.1"/>
    </source>
</evidence>
<evidence type="ECO:0000256" key="1">
    <source>
        <dbReference type="SAM" id="Phobius"/>
    </source>
</evidence>
<feature type="transmembrane region" description="Helical" evidence="1">
    <location>
        <begin position="320"/>
        <end position="345"/>
    </location>
</feature>
<dbReference type="GeneID" id="19955180"/>
<organism evidence="2 3">
    <name type="scientific">Saprolegnia diclina (strain VS20)</name>
    <dbReference type="NCBI Taxonomy" id="1156394"/>
    <lineage>
        <taxon>Eukaryota</taxon>
        <taxon>Sar</taxon>
        <taxon>Stramenopiles</taxon>
        <taxon>Oomycota</taxon>
        <taxon>Saprolegniomycetes</taxon>
        <taxon>Saprolegniales</taxon>
        <taxon>Saprolegniaceae</taxon>
        <taxon>Saprolegnia</taxon>
    </lineage>
</organism>
<name>T0PQU3_SAPDV</name>
<protein>
    <submittedName>
        <fullName evidence="2">Uncharacterized protein</fullName>
    </submittedName>
</protein>
<proteinExistence type="predicted"/>
<gene>
    <name evidence="2" type="ORF">SDRG_14453</name>
</gene>
<dbReference type="OMA" id="DASHIPH"/>
<dbReference type="Proteomes" id="UP000030762">
    <property type="component" value="Unassembled WGS sequence"/>
</dbReference>